<proteinExistence type="predicted"/>
<comment type="caution">
    <text evidence="1">The sequence shown here is derived from an EMBL/GenBank/DDBJ whole genome shotgun (WGS) entry which is preliminary data.</text>
</comment>
<dbReference type="Proteomes" id="UP000304953">
    <property type="component" value="Unassembled WGS sequence"/>
</dbReference>
<accession>A0AC61RP68</accession>
<gene>
    <name evidence="1" type="ORF">E5329_24615</name>
</gene>
<evidence type="ECO:0000313" key="1">
    <source>
        <dbReference type="EMBL" id="TGY89493.1"/>
    </source>
</evidence>
<dbReference type="EMBL" id="SRYA01000087">
    <property type="protein sequence ID" value="TGY89493.1"/>
    <property type="molecule type" value="Genomic_DNA"/>
</dbReference>
<reference evidence="1" key="1">
    <citation type="submission" date="2019-04" db="EMBL/GenBank/DDBJ databases">
        <title>Microbes associate with the intestines of laboratory mice.</title>
        <authorList>
            <person name="Navarre W."/>
            <person name="Wong E."/>
            <person name="Huang K."/>
            <person name="Tropini C."/>
            <person name="Ng K."/>
            <person name="Yu B."/>
        </authorList>
    </citation>
    <scope>NUCLEOTIDE SEQUENCE</scope>
    <source>
        <strain evidence="1">NM01_1-7b</strain>
    </source>
</reference>
<keyword evidence="2" id="KW-1185">Reference proteome</keyword>
<organism evidence="1 2">
    <name type="scientific">Petralouisia muris</name>
    <dbReference type="NCBI Taxonomy" id="3032872"/>
    <lineage>
        <taxon>Bacteria</taxon>
        <taxon>Bacillati</taxon>
        <taxon>Bacillota</taxon>
        <taxon>Clostridia</taxon>
        <taxon>Lachnospirales</taxon>
        <taxon>Lachnospiraceae</taxon>
        <taxon>Petralouisia</taxon>
    </lineage>
</organism>
<name>A0AC61RP68_9FIRM</name>
<protein>
    <submittedName>
        <fullName evidence="1">DUF4368 domain-containing protein</fullName>
    </submittedName>
</protein>
<evidence type="ECO:0000313" key="2">
    <source>
        <dbReference type="Proteomes" id="UP000304953"/>
    </source>
</evidence>
<sequence length="542" mass="62703">MGHFPCFSRRFPLRLFVCSSDDGNVGESMSIGSQKAILKRKAEEMGIHSYKFYVDDGYSGTNFNRPSFQQIIADIEAGHVDCVITKDLSRLGRNYLESGAYIEVFFPNHHVRYIAVNDGVDSANSGEMDITPFKNILNEFYSRDISKKVKTGRYIRASQGKFMGAYAPFGYKKDPADKNHLIADEETAPTVRYIFQLALEGYGNNKIGKILYEEKIPKPAYYNQEVFGKFLITEDDIYNWKQSTIIRILRNPLYKGYFWVQRYDRKHFKQQSRGYIPIKERVTIPSDHEALVDEHTWNTVQEILDRHTKVKPCTSGYDNKFRGILKCADCGNNLTIHTDGRNPDRPLLEKTYYLCRIYRARGAKFCSKHRISAGDLEELVLSDIQFHAGKVIKDREKFMRKVLGQMDISSANSKANIDNKVAVLEKKLKESDKQFIKLYGDWSKQIISEQQFRLLSAHFEQEKKDYTEQIEKLKAMAENLEDSADKAERLADEMAECAEIKELTTEIVNRLIEKIEVSEPQTINDEKVQNIRIFYKFVGEIN</sequence>